<dbReference type="OrthoDB" id="22658at10239"/>
<keyword evidence="1" id="KW-0175">Coiled coil</keyword>
<keyword evidence="3" id="KW-1185">Reference proteome</keyword>
<accession>A0A067Y0D9</accession>
<dbReference type="GeneID" id="20283845"/>
<organism evidence="2 3">
    <name type="scientific">Escherichia phage vB_EcoP_PhAPEC5</name>
    <dbReference type="NCBI Taxonomy" id="1395983"/>
    <lineage>
        <taxon>Viruses</taxon>
        <taxon>Duplodnaviria</taxon>
        <taxon>Heunggongvirae</taxon>
        <taxon>Uroviricota</taxon>
        <taxon>Caudoviricetes</taxon>
        <taxon>Schitoviridae</taxon>
        <taxon>Enquatrovirinae</taxon>
        <taxon>Gamaleyavirus</taxon>
        <taxon>Gamaleyavirus APEC5</taxon>
    </lineage>
</organism>
<evidence type="ECO:0000256" key="1">
    <source>
        <dbReference type="SAM" id="Coils"/>
    </source>
</evidence>
<dbReference type="EMBL" id="KF192075">
    <property type="protein sequence ID" value="AGV99350.1"/>
    <property type="molecule type" value="Genomic_DNA"/>
</dbReference>
<dbReference type="RefSeq" id="YP_009055576.1">
    <property type="nucleotide sequence ID" value="NC_024786.1"/>
</dbReference>
<dbReference type="Proteomes" id="UP000027383">
    <property type="component" value="Segment"/>
</dbReference>
<name>A0A067Y0D9_9CAUD</name>
<proteinExistence type="predicted"/>
<reference evidence="2 3" key="1">
    <citation type="journal article" date="2014" name="Vet. Microbiol.">
        <title>A cocktail of in vitro efficient phages is not a guarantee for in vivo therapeutic results against avian colibacillosis.</title>
        <authorList>
            <person name="Tsonos J."/>
            <person name="Oosterik L.H."/>
            <person name="Tuntufye H.N."/>
            <person name="Klumpp J."/>
            <person name="Butaye P."/>
            <person name="De Greve H."/>
            <person name="Hernalsteens J.P."/>
            <person name="Lavigne R."/>
            <person name="Goddeeris B.M."/>
        </authorList>
    </citation>
    <scope>NUCLEOTIDE SEQUENCE [LARGE SCALE GENOMIC DNA]</scope>
</reference>
<dbReference type="KEGG" id="vg:20283845"/>
<gene>
    <name evidence="2" type="ORF">PhAPEC5_66</name>
</gene>
<evidence type="ECO:0008006" key="4">
    <source>
        <dbReference type="Google" id="ProtNLM"/>
    </source>
</evidence>
<sequence length="110" mass="12337">MGNEPDNVTLARLEERLRNIFENQTRESGEREKMEESIKKLSESMGDLSTRLKRVEESITKSEPTIEEFITIKHKVAGAGIFGKWVWAGAGAIIGVLAAARREIFAWFAG</sequence>
<feature type="coiled-coil region" evidence="1">
    <location>
        <begin position="31"/>
        <end position="58"/>
    </location>
</feature>
<evidence type="ECO:0000313" key="3">
    <source>
        <dbReference type="Proteomes" id="UP000027383"/>
    </source>
</evidence>
<evidence type="ECO:0000313" key="2">
    <source>
        <dbReference type="EMBL" id="AGV99350.1"/>
    </source>
</evidence>
<protein>
    <recommendedName>
        <fullName evidence="4">Tail length tape-measure protein</fullName>
    </recommendedName>
</protein>